<gene>
    <name evidence="2" type="ORF">Pla100_42920</name>
</gene>
<feature type="transmembrane region" description="Helical" evidence="1">
    <location>
        <begin position="182"/>
        <end position="206"/>
    </location>
</feature>
<dbReference type="Proteomes" id="UP000316213">
    <property type="component" value="Unassembled WGS sequence"/>
</dbReference>
<evidence type="ECO:0000313" key="3">
    <source>
        <dbReference type="Proteomes" id="UP000316213"/>
    </source>
</evidence>
<name>A0A5C6A0N3_9BACT</name>
<protein>
    <recommendedName>
        <fullName evidence="4">Prenyltransferase</fullName>
    </recommendedName>
</protein>
<keyword evidence="1" id="KW-0812">Transmembrane</keyword>
<dbReference type="OrthoDB" id="272587at2"/>
<dbReference type="RefSeq" id="WP_146579716.1">
    <property type="nucleotide sequence ID" value="NZ_SJPM01000010.1"/>
</dbReference>
<comment type="caution">
    <text evidence="2">The sequence shown here is derived from an EMBL/GenBank/DDBJ whole genome shotgun (WGS) entry which is preliminary data.</text>
</comment>
<keyword evidence="3" id="KW-1185">Reference proteome</keyword>
<evidence type="ECO:0000256" key="1">
    <source>
        <dbReference type="SAM" id="Phobius"/>
    </source>
</evidence>
<feature type="transmembrane region" description="Helical" evidence="1">
    <location>
        <begin position="90"/>
        <end position="111"/>
    </location>
</feature>
<feature type="transmembrane region" description="Helical" evidence="1">
    <location>
        <begin position="117"/>
        <end position="138"/>
    </location>
</feature>
<keyword evidence="1" id="KW-1133">Transmembrane helix</keyword>
<feature type="transmembrane region" description="Helical" evidence="1">
    <location>
        <begin position="49"/>
        <end position="69"/>
    </location>
</feature>
<evidence type="ECO:0000313" key="2">
    <source>
        <dbReference type="EMBL" id="TWT92976.1"/>
    </source>
</evidence>
<feature type="transmembrane region" description="Helical" evidence="1">
    <location>
        <begin position="158"/>
        <end position="176"/>
    </location>
</feature>
<keyword evidence="1" id="KW-0472">Membrane</keyword>
<reference evidence="2 3" key="1">
    <citation type="submission" date="2019-02" db="EMBL/GenBank/DDBJ databases">
        <title>Deep-cultivation of Planctomycetes and their phenomic and genomic characterization uncovers novel biology.</title>
        <authorList>
            <person name="Wiegand S."/>
            <person name="Jogler M."/>
            <person name="Boedeker C."/>
            <person name="Pinto D."/>
            <person name="Vollmers J."/>
            <person name="Rivas-Marin E."/>
            <person name="Kohn T."/>
            <person name="Peeters S.H."/>
            <person name="Heuer A."/>
            <person name="Rast P."/>
            <person name="Oberbeckmann S."/>
            <person name="Bunk B."/>
            <person name="Jeske O."/>
            <person name="Meyerdierks A."/>
            <person name="Storesund J.E."/>
            <person name="Kallscheuer N."/>
            <person name="Luecker S."/>
            <person name="Lage O.M."/>
            <person name="Pohl T."/>
            <person name="Merkel B.J."/>
            <person name="Hornburger P."/>
            <person name="Mueller R.-W."/>
            <person name="Bruemmer F."/>
            <person name="Labrenz M."/>
            <person name="Spormann A.M."/>
            <person name="Op Den Camp H."/>
            <person name="Overmann J."/>
            <person name="Amann R."/>
            <person name="Jetten M.S.M."/>
            <person name="Mascher T."/>
            <person name="Medema M.H."/>
            <person name="Devos D.P."/>
            <person name="Kaster A.-K."/>
            <person name="Ovreas L."/>
            <person name="Rohde M."/>
            <person name="Galperin M.Y."/>
            <person name="Jogler C."/>
        </authorList>
    </citation>
    <scope>NUCLEOTIDE SEQUENCE [LARGE SCALE GENOMIC DNA]</scope>
    <source>
        <strain evidence="2 3">Pla100</strain>
    </source>
</reference>
<evidence type="ECO:0008006" key="4">
    <source>
        <dbReference type="Google" id="ProtNLM"/>
    </source>
</evidence>
<accession>A0A5C6A0N3</accession>
<dbReference type="AlphaFoldDB" id="A0A5C6A0N3"/>
<dbReference type="EMBL" id="SJPM01000010">
    <property type="protein sequence ID" value="TWT92976.1"/>
    <property type="molecule type" value="Genomic_DNA"/>
</dbReference>
<proteinExistence type="predicted"/>
<feature type="transmembrane region" description="Helical" evidence="1">
    <location>
        <begin position="16"/>
        <end position="37"/>
    </location>
</feature>
<organism evidence="2 3">
    <name type="scientific">Neorhodopirellula pilleata</name>
    <dbReference type="NCBI Taxonomy" id="2714738"/>
    <lineage>
        <taxon>Bacteria</taxon>
        <taxon>Pseudomonadati</taxon>
        <taxon>Planctomycetota</taxon>
        <taxon>Planctomycetia</taxon>
        <taxon>Pirellulales</taxon>
        <taxon>Pirellulaceae</taxon>
        <taxon>Neorhodopirellula</taxon>
    </lineage>
</organism>
<sequence length="315" mass="34751">MDRNRTGADPREPIPWIAWSSLMSIDAVLVAVVWQALFTRTFLDRSPTFAQAWALGSTVWLIYVADRLLDASRLDLTRPHTLRHRFHHRHARTFAIVWVLVLIVAVTVVVVGLSPALIRAGLILATAVLMYGAGVHFVPRNGDAERGRRRFVPKEIRVGVLFAFGVSLSAWTHVSVSDPDAIGALFLATVAAAVLFSLNCLLVSRWEAGLDEAQSFSQNDIGGKSSMTRWLSTVGLVLIPALGVFVPGSAAFWLSGLIGLFGMTIIASFLADENTGYETLTRWERRGLYADWMLWIPPSLIAMIEVIRDLQNSLS</sequence>
<feature type="transmembrane region" description="Helical" evidence="1">
    <location>
        <begin position="227"/>
        <end position="246"/>
    </location>
</feature>